<evidence type="ECO:0000256" key="3">
    <source>
        <dbReference type="ARBA" id="ARBA00023125"/>
    </source>
</evidence>
<proteinExistence type="predicted"/>
<evidence type="ECO:0000256" key="5">
    <source>
        <dbReference type="ARBA" id="ARBA00023242"/>
    </source>
</evidence>
<organism evidence="8 9">
    <name type="scientific">Aspergillus brasiliensis</name>
    <dbReference type="NCBI Taxonomy" id="319629"/>
    <lineage>
        <taxon>Eukaryota</taxon>
        <taxon>Fungi</taxon>
        <taxon>Dikarya</taxon>
        <taxon>Ascomycota</taxon>
        <taxon>Pezizomycotina</taxon>
        <taxon>Eurotiomycetes</taxon>
        <taxon>Eurotiomycetidae</taxon>
        <taxon>Eurotiales</taxon>
        <taxon>Aspergillaceae</taxon>
        <taxon>Aspergillus</taxon>
        <taxon>Aspergillus subgen. Circumdati</taxon>
    </lineage>
</organism>
<keyword evidence="3" id="KW-0238">DNA-binding</keyword>
<dbReference type="Pfam" id="PF08493">
    <property type="entry name" value="AflR"/>
    <property type="match status" value="1"/>
</dbReference>
<reference evidence="8" key="1">
    <citation type="submission" date="2022-07" db="EMBL/GenBank/DDBJ databases">
        <title>Taxonomy of Aspergillus series Nigri: significant species reduction supported by multi-species coalescent approaches.</title>
        <authorList>
            <person name="Bian C."/>
            <person name="Kusuya Y."/>
            <person name="Sklenar F."/>
            <person name="D'hooge E."/>
            <person name="Yaguchi T."/>
            <person name="Takahashi H."/>
            <person name="Hubka V."/>
        </authorList>
    </citation>
    <scope>NUCLEOTIDE SEQUENCE</scope>
    <source>
        <strain evidence="8">CBS 733.88</strain>
    </source>
</reference>
<dbReference type="AlphaFoldDB" id="A0A9W6DPI6"/>
<evidence type="ECO:0000259" key="7">
    <source>
        <dbReference type="Pfam" id="PF08493"/>
    </source>
</evidence>
<feature type="transmembrane region" description="Helical" evidence="6">
    <location>
        <begin position="90"/>
        <end position="107"/>
    </location>
</feature>
<dbReference type="GO" id="GO:0045122">
    <property type="term" value="P:aflatoxin biosynthetic process"/>
    <property type="evidence" value="ECO:0007669"/>
    <property type="project" value="InterPro"/>
</dbReference>
<keyword evidence="6" id="KW-0812">Transmembrane</keyword>
<comment type="caution">
    <text evidence="8">The sequence shown here is derived from an EMBL/GenBank/DDBJ whole genome shotgun (WGS) entry which is preliminary data.</text>
</comment>
<evidence type="ECO:0000313" key="9">
    <source>
        <dbReference type="Proteomes" id="UP001143548"/>
    </source>
</evidence>
<dbReference type="InterPro" id="IPR013700">
    <property type="entry name" value="AflR"/>
</dbReference>
<accession>A0A9W6DPI6</accession>
<keyword evidence="6" id="KW-1133">Transmembrane helix</keyword>
<evidence type="ECO:0000256" key="2">
    <source>
        <dbReference type="ARBA" id="ARBA00023015"/>
    </source>
</evidence>
<sequence>MHHSNLWILEKPTRLRLAYLSSCSCFAQALDLFSQLLSYDCATCTQNPWPSRSQSGDQTLTTDSSIVTINAQIVNAIIHNLHCLCAHDNFLIVLIFLIAFKVLALYAPAARALPPDLTDPKADDVAAAEPLTEDPARLTAQSVLSELHRMQRLINALSTPLKRY</sequence>
<dbReference type="GO" id="GO:0006355">
    <property type="term" value="P:regulation of DNA-templated transcription"/>
    <property type="evidence" value="ECO:0007669"/>
    <property type="project" value="InterPro"/>
</dbReference>
<dbReference type="GO" id="GO:0005634">
    <property type="term" value="C:nucleus"/>
    <property type="evidence" value="ECO:0007669"/>
    <property type="project" value="InterPro"/>
</dbReference>
<dbReference type="GO" id="GO:0046872">
    <property type="term" value="F:metal ion binding"/>
    <property type="evidence" value="ECO:0007669"/>
    <property type="project" value="UniProtKB-KW"/>
</dbReference>
<evidence type="ECO:0000256" key="4">
    <source>
        <dbReference type="ARBA" id="ARBA00023163"/>
    </source>
</evidence>
<dbReference type="Proteomes" id="UP001143548">
    <property type="component" value="Unassembled WGS sequence"/>
</dbReference>
<keyword evidence="4" id="KW-0804">Transcription</keyword>
<keyword evidence="2" id="KW-0805">Transcription regulation</keyword>
<dbReference type="GO" id="GO:0003677">
    <property type="term" value="F:DNA binding"/>
    <property type="evidence" value="ECO:0007669"/>
    <property type="project" value="UniProtKB-KW"/>
</dbReference>
<evidence type="ECO:0000313" key="8">
    <source>
        <dbReference type="EMBL" id="GKZ22342.1"/>
    </source>
</evidence>
<gene>
    <name evidence="8" type="ORF">AbraCBS73388_008481</name>
</gene>
<keyword evidence="5" id="KW-0539">Nucleus</keyword>
<keyword evidence="6" id="KW-0472">Membrane</keyword>
<evidence type="ECO:0000256" key="6">
    <source>
        <dbReference type="SAM" id="Phobius"/>
    </source>
</evidence>
<evidence type="ECO:0000256" key="1">
    <source>
        <dbReference type="ARBA" id="ARBA00022723"/>
    </source>
</evidence>
<feature type="domain" description="Aflatoxin regulatory protein" evidence="7">
    <location>
        <begin position="21"/>
        <end position="119"/>
    </location>
</feature>
<name>A0A9W6DPI6_9EURO</name>
<dbReference type="EMBL" id="BROQ01000050">
    <property type="protein sequence ID" value="GKZ22342.1"/>
    <property type="molecule type" value="Genomic_DNA"/>
</dbReference>
<protein>
    <recommendedName>
        <fullName evidence="7">Aflatoxin regulatory protein domain-containing protein</fullName>
    </recommendedName>
</protein>
<keyword evidence="1" id="KW-0479">Metal-binding</keyword>